<evidence type="ECO:0000313" key="1">
    <source>
        <dbReference type="EMBL" id="QTX13781.1"/>
    </source>
</evidence>
<keyword evidence="1" id="KW-0614">Plasmid</keyword>
<geneLocation type="plasmid" evidence="1">
    <name>p17-15-vir-like</name>
</geneLocation>
<reference evidence="1" key="1">
    <citation type="submission" date="2020-01" db="EMBL/GenBank/DDBJ databases">
        <authorList>
            <person name="Qin S."/>
        </authorList>
    </citation>
    <scope>NUCLEOTIDE SEQUENCE</scope>
    <source>
        <strain evidence="1">CVir17-16-YZ6g</strain>
        <plasmid evidence="1">p17-15-vir-like</plasmid>
    </source>
</reference>
<accession>A0A8B0SS04</accession>
<sequence length="74" mass="8537">MMANSIALAAARNFALLYSFYNGGIIHERLSRLISFFSLNPRILLWNSCASPYLQVPGKQIRNVHKHWEIMSEE</sequence>
<dbReference type="EMBL" id="MN956836">
    <property type="protein sequence ID" value="QTX13781.1"/>
    <property type="molecule type" value="Genomic_DNA"/>
</dbReference>
<protein>
    <submittedName>
        <fullName evidence="1">Uncharacterized protein</fullName>
    </submittedName>
</protein>
<organism evidence="1">
    <name type="scientific">Klebsiella pneumoniae</name>
    <dbReference type="NCBI Taxonomy" id="573"/>
    <lineage>
        <taxon>Bacteria</taxon>
        <taxon>Pseudomonadati</taxon>
        <taxon>Pseudomonadota</taxon>
        <taxon>Gammaproteobacteria</taxon>
        <taxon>Enterobacterales</taxon>
        <taxon>Enterobacteriaceae</taxon>
        <taxon>Klebsiella/Raoultella group</taxon>
        <taxon>Klebsiella</taxon>
        <taxon>Klebsiella pneumoniae complex</taxon>
    </lineage>
</organism>
<name>A0A8B0SS04_KLEPN</name>
<proteinExistence type="predicted"/>
<dbReference type="AlphaFoldDB" id="A0A8B0SS04"/>